<sequence length="87" mass="10435">YFVFPFLPNFSAALECHQKIVKLIQDIIDEHKSTYDAENPRDIIDEYFKERDKRRSRGDPTAEYFTGKILYANLMQYSFTTYLIRNN</sequence>
<feature type="non-terminal residue" evidence="2">
    <location>
        <position position="1"/>
    </location>
</feature>
<dbReference type="InterPro" id="IPR036396">
    <property type="entry name" value="Cyt_P450_sf"/>
</dbReference>
<reference evidence="2 3" key="1">
    <citation type="journal article" date="2019" name="Sci. Rep.">
        <title>Orb-weaving spider Araneus ventricosus genome elucidates the spidroin gene catalogue.</title>
        <authorList>
            <person name="Kono N."/>
            <person name="Nakamura H."/>
            <person name="Ohtoshi R."/>
            <person name="Moran D.A.P."/>
            <person name="Shinohara A."/>
            <person name="Yoshida Y."/>
            <person name="Fujiwara M."/>
            <person name="Mori M."/>
            <person name="Tomita M."/>
            <person name="Arakawa K."/>
        </authorList>
    </citation>
    <scope>NUCLEOTIDE SEQUENCE [LARGE SCALE GENOMIC DNA]</scope>
</reference>
<dbReference type="GO" id="GO:0016705">
    <property type="term" value="F:oxidoreductase activity, acting on paired donors, with incorporation or reduction of molecular oxygen"/>
    <property type="evidence" value="ECO:0007669"/>
    <property type="project" value="InterPro"/>
</dbReference>
<proteinExistence type="predicted"/>
<dbReference type="EMBL" id="BGPR01136732">
    <property type="protein sequence ID" value="GBN58527.1"/>
    <property type="molecule type" value="Genomic_DNA"/>
</dbReference>
<name>A0A4Y2Q7F3_ARAVE</name>
<dbReference type="Proteomes" id="UP000499080">
    <property type="component" value="Unassembled WGS sequence"/>
</dbReference>
<keyword evidence="3" id="KW-1185">Reference proteome</keyword>
<evidence type="ECO:0000313" key="2">
    <source>
        <dbReference type="EMBL" id="GBN58527.1"/>
    </source>
</evidence>
<comment type="caution">
    <text evidence="2">The sequence shown here is derived from an EMBL/GenBank/DDBJ whole genome shotgun (WGS) entry which is preliminary data.</text>
</comment>
<evidence type="ECO:0000313" key="3">
    <source>
        <dbReference type="Proteomes" id="UP000499080"/>
    </source>
</evidence>
<keyword evidence="1" id="KW-0560">Oxidoreductase</keyword>
<dbReference type="AlphaFoldDB" id="A0A4Y2Q7F3"/>
<evidence type="ECO:0000256" key="1">
    <source>
        <dbReference type="ARBA" id="ARBA00023033"/>
    </source>
</evidence>
<dbReference type="GO" id="GO:0004497">
    <property type="term" value="F:monooxygenase activity"/>
    <property type="evidence" value="ECO:0007669"/>
    <property type="project" value="UniProtKB-KW"/>
</dbReference>
<dbReference type="Gene3D" id="1.10.630.10">
    <property type="entry name" value="Cytochrome P450"/>
    <property type="match status" value="1"/>
</dbReference>
<dbReference type="GO" id="GO:0020037">
    <property type="term" value="F:heme binding"/>
    <property type="evidence" value="ECO:0007669"/>
    <property type="project" value="InterPro"/>
</dbReference>
<protein>
    <submittedName>
        <fullName evidence="2">Uncharacterized protein</fullName>
    </submittedName>
</protein>
<dbReference type="SUPFAM" id="SSF48264">
    <property type="entry name" value="Cytochrome P450"/>
    <property type="match status" value="1"/>
</dbReference>
<keyword evidence="1" id="KW-0503">Monooxygenase</keyword>
<accession>A0A4Y2Q7F3</accession>
<dbReference type="GO" id="GO:0005506">
    <property type="term" value="F:iron ion binding"/>
    <property type="evidence" value="ECO:0007669"/>
    <property type="project" value="InterPro"/>
</dbReference>
<gene>
    <name evidence="2" type="ORF">AVEN_141138_1</name>
</gene>
<organism evidence="2 3">
    <name type="scientific">Araneus ventricosus</name>
    <name type="common">Orbweaver spider</name>
    <name type="synonym">Epeira ventricosa</name>
    <dbReference type="NCBI Taxonomy" id="182803"/>
    <lineage>
        <taxon>Eukaryota</taxon>
        <taxon>Metazoa</taxon>
        <taxon>Ecdysozoa</taxon>
        <taxon>Arthropoda</taxon>
        <taxon>Chelicerata</taxon>
        <taxon>Arachnida</taxon>
        <taxon>Araneae</taxon>
        <taxon>Araneomorphae</taxon>
        <taxon>Entelegynae</taxon>
        <taxon>Araneoidea</taxon>
        <taxon>Araneidae</taxon>
        <taxon>Araneus</taxon>
    </lineage>
</organism>
<dbReference type="OrthoDB" id="2789670at2759"/>